<dbReference type="RefSeq" id="WP_058890264.1">
    <property type="nucleotide sequence ID" value="NZ_LQBL01000005.1"/>
</dbReference>
<proteinExistence type="predicted"/>
<evidence type="ECO:0000313" key="1">
    <source>
        <dbReference type="EMBL" id="KUG57429.1"/>
    </source>
</evidence>
<dbReference type="OrthoDB" id="283948at2"/>
<organism evidence="1 2">
    <name type="scientific">Serinicoccus chungangensis</name>
    <dbReference type="NCBI Taxonomy" id="767452"/>
    <lineage>
        <taxon>Bacteria</taxon>
        <taxon>Bacillati</taxon>
        <taxon>Actinomycetota</taxon>
        <taxon>Actinomycetes</taxon>
        <taxon>Micrococcales</taxon>
        <taxon>Ornithinimicrobiaceae</taxon>
        <taxon>Serinicoccus</taxon>
    </lineage>
</organism>
<dbReference type="STRING" id="767452.AVL62_13475"/>
<evidence type="ECO:0000313" key="2">
    <source>
        <dbReference type="Proteomes" id="UP000054837"/>
    </source>
</evidence>
<keyword evidence="2" id="KW-1185">Reference proteome</keyword>
<name>A0A0W8IBV7_9MICO</name>
<sequence>MTTSTATTLALWEALAGASPVLAGAALLHARGDAPSLAAACDLPLAAAAAAAVGQLRQRCGDHLDTVAACPSCSARLEVALPLRDLDEHTRAWPATRTVGTRTVRSPTTRDLAAALTTDDPASTLRASCAALDDAATEQERQAVLTAAEDLCGAADLSVRVTCPECGHTPRVDVDPVALLTDQLATESAAVLQDVAELAAAYGWREAEILDLSPARRAAYLSLARGRR</sequence>
<dbReference type="EMBL" id="LQBL01000005">
    <property type="protein sequence ID" value="KUG57429.1"/>
    <property type="molecule type" value="Genomic_DNA"/>
</dbReference>
<protein>
    <submittedName>
        <fullName evidence="1">Uncharacterized protein</fullName>
    </submittedName>
</protein>
<accession>A0A0W8IBV7</accession>
<reference evidence="1 2" key="1">
    <citation type="submission" date="2015-12" db="EMBL/GenBank/DDBJ databases">
        <title>Serinicoccus chungangenesis strain CD08_5 genome sequencing and assembly.</title>
        <authorList>
            <person name="Chander A.M."/>
            <person name="Kaur G."/>
            <person name="Nair G.R."/>
            <person name="Dhawan D.K."/>
            <person name="Kochhar R.K."/>
            <person name="Mayilraj S."/>
            <person name="Bhadada S.K."/>
        </authorList>
    </citation>
    <scope>NUCLEOTIDE SEQUENCE [LARGE SCALE GENOMIC DNA]</scope>
    <source>
        <strain evidence="1 2">CD08_5</strain>
    </source>
</reference>
<gene>
    <name evidence="1" type="ORF">AVL62_13475</name>
</gene>
<dbReference type="AlphaFoldDB" id="A0A0W8IBV7"/>
<dbReference type="Proteomes" id="UP000054837">
    <property type="component" value="Unassembled WGS sequence"/>
</dbReference>
<comment type="caution">
    <text evidence="1">The sequence shown here is derived from an EMBL/GenBank/DDBJ whole genome shotgun (WGS) entry which is preliminary data.</text>
</comment>